<dbReference type="GO" id="GO:0046872">
    <property type="term" value="F:metal ion binding"/>
    <property type="evidence" value="ECO:0007669"/>
    <property type="project" value="UniProtKB-KW"/>
</dbReference>
<dbReference type="OrthoDB" id="9810236at2"/>
<protein>
    <submittedName>
        <fullName evidence="13">CRISPR-associated Cas3 family helicase</fullName>
    </submittedName>
</protein>
<dbReference type="Gene3D" id="1.10.3210.30">
    <property type="match status" value="1"/>
</dbReference>
<sequence>MKLDLDFTFRKLVPSEPYPFQLEVAKQIFANERVILRAPTGAGKTWTALLPFLHAKLNKQVWADRLIYAVPLRTLGKTLYESTQKALDEAFPGAFKVTMQTGDTPMDPYFQGDIIFCTIDQLLSLYIGHPYAVGIKQSNVLAGVMSGAYLVFDEVHLLDITKAFATTLDAVRRYRNLAPALIMTATLSDALVEEAAKRCQATAIRVGDKELRHIRQRLPVQRYYQRRDEPMQAKNIVNEHQEWEKTLVMVNTVERAMTMYQEIKQICQEEGREISLWLLHARFLPRHRAHIERRIIDLFCKGGEGTGIIVATQVLEAGVDFSVDVLHSELAPANALIQRAGRVARYGGIGRIYVYDVWKTPEKPSVAETLSNVQSTEKRRDYAPYFNEKNDTTIQLMMDQTWDDLLTLCPGPVDYREELAWVNRIHSRRDQKRMARRSSKNVADDVVRAMDSPSNHCLRELVRDAPSRYVLIHSNPQTLDMRKAPDLFAVRPNTLQTVLDKHLEKGDCWGFTLIDKGQRWEKLRDSAEAARYMIIALSPKLAFYSSEVGLQLGQSGTFESQENLHEVPKEERYSYRCETLLHHLQLTVKEYTNQVMHYQAAQLRWSKVWSCLPEDVEWVGRVACAGHDMGKACVDWSKWAQRYQASVSGQPVKDLLAHTDFDPQNEHMRKEQYRSGKRPSHSLQGAWWLLQTLSLLYQGVGDEPTQQRMRIFALVIFTAIARHHGAFTQSLDADASIAVLPDPLVRWLDKVFQLPSDKNDHAAAPRSHGSVADKVPWQCYKKDAEKIRKQLFTPRPNGIDEYPFLFSLYVVRRLRLADWDSQRIVNFPLP</sequence>
<evidence type="ECO:0000259" key="11">
    <source>
        <dbReference type="PROSITE" id="PS51192"/>
    </source>
</evidence>
<dbReference type="GO" id="GO:0003676">
    <property type="term" value="F:nucleic acid binding"/>
    <property type="evidence" value="ECO:0007669"/>
    <property type="project" value="InterPro"/>
</dbReference>
<comment type="similarity">
    <text evidence="2">In the central section; belongs to the CRISPR-associated helicase Cas3 family.</text>
</comment>
<dbReference type="InterPro" id="IPR011545">
    <property type="entry name" value="DEAD/DEAH_box_helicase_dom"/>
</dbReference>
<dbReference type="GO" id="GO:0005524">
    <property type="term" value="F:ATP binding"/>
    <property type="evidence" value="ECO:0007669"/>
    <property type="project" value="UniProtKB-KW"/>
</dbReference>
<dbReference type="InterPro" id="IPR006483">
    <property type="entry name" value="CRISPR-assoc_Cas3_HD"/>
</dbReference>
<keyword evidence="6" id="KW-0378">Hydrolase</keyword>
<evidence type="ECO:0000256" key="1">
    <source>
        <dbReference type="ARBA" id="ARBA00006847"/>
    </source>
</evidence>
<evidence type="ECO:0000259" key="12">
    <source>
        <dbReference type="PROSITE" id="PS51643"/>
    </source>
</evidence>
<keyword evidence="14" id="KW-1185">Reference proteome</keyword>
<evidence type="ECO:0000256" key="7">
    <source>
        <dbReference type="ARBA" id="ARBA00022806"/>
    </source>
</evidence>
<dbReference type="GO" id="GO:0005829">
    <property type="term" value="C:cytosol"/>
    <property type="evidence" value="ECO:0007669"/>
    <property type="project" value="TreeGrafter"/>
</dbReference>
<keyword evidence="7" id="KW-0347">Helicase</keyword>
<dbReference type="InterPro" id="IPR054712">
    <property type="entry name" value="Cas3-like_dom"/>
</dbReference>
<evidence type="ECO:0000313" key="13">
    <source>
        <dbReference type="EMBL" id="TCP61739.1"/>
    </source>
</evidence>
<keyword evidence="4" id="KW-0479">Metal-binding</keyword>
<dbReference type="GO" id="GO:0051607">
    <property type="term" value="P:defense response to virus"/>
    <property type="evidence" value="ECO:0007669"/>
    <property type="project" value="UniProtKB-KW"/>
</dbReference>
<dbReference type="InterPro" id="IPR050079">
    <property type="entry name" value="DEAD_box_RNA_helicase"/>
</dbReference>
<keyword evidence="9" id="KW-0051">Antiviral defense</keyword>
<dbReference type="Proteomes" id="UP000294813">
    <property type="component" value="Unassembled WGS sequence"/>
</dbReference>
<evidence type="ECO:0000256" key="3">
    <source>
        <dbReference type="ARBA" id="ARBA00022722"/>
    </source>
</evidence>
<evidence type="ECO:0000256" key="4">
    <source>
        <dbReference type="ARBA" id="ARBA00022723"/>
    </source>
</evidence>
<evidence type="ECO:0000313" key="14">
    <source>
        <dbReference type="Proteomes" id="UP000294813"/>
    </source>
</evidence>
<dbReference type="InterPro" id="IPR014001">
    <property type="entry name" value="Helicase_ATP-bd"/>
</dbReference>
<dbReference type="Gene3D" id="3.40.50.300">
    <property type="entry name" value="P-loop containing nucleotide triphosphate hydrolases"/>
    <property type="match status" value="2"/>
</dbReference>
<dbReference type="PANTHER" id="PTHR47959:SF16">
    <property type="entry name" value="CRISPR-ASSOCIATED NUCLEASE_HELICASE CAS3-RELATED"/>
    <property type="match status" value="1"/>
</dbReference>
<evidence type="ECO:0000256" key="5">
    <source>
        <dbReference type="ARBA" id="ARBA00022741"/>
    </source>
</evidence>
<proteinExistence type="inferred from homology"/>
<comment type="caution">
    <text evidence="13">The sequence shown here is derived from an EMBL/GenBank/DDBJ whole genome shotgun (WGS) entry which is preliminary data.</text>
</comment>
<accession>A0A4R2RH31</accession>
<dbReference type="GO" id="GO:0003724">
    <property type="term" value="F:RNA helicase activity"/>
    <property type="evidence" value="ECO:0007669"/>
    <property type="project" value="TreeGrafter"/>
</dbReference>
<dbReference type="SMART" id="SM00487">
    <property type="entry name" value="DEXDc"/>
    <property type="match status" value="1"/>
</dbReference>
<dbReference type="NCBIfam" id="TIGR01587">
    <property type="entry name" value="cas3_core"/>
    <property type="match status" value="1"/>
</dbReference>
<keyword evidence="8" id="KW-0067">ATP-binding</keyword>
<dbReference type="SMART" id="SM00490">
    <property type="entry name" value="HELICc"/>
    <property type="match status" value="1"/>
</dbReference>
<dbReference type="Pfam" id="PF00270">
    <property type="entry name" value="DEAD"/>
    <property type="match status" value="1"/>
</dbReference>
<comment type="similarity">
    <text evidence="10">Belongs to the DEAD box helicase family.</text>
</comment>
<dbReference type="Pfam" id="PF22590">
    <property type="entry name" value="Cas3-like_C_2"/>
    <property type="match status" value="1"/>
</dbReference>
<dbReference type="PANTHER" id="PTHR47959">
    <property type="entry name" value="ATP-DEPENDENT RNA HELICASE RHLE-RELATED"/>
    <property type="match status" value="1"/>
</dbReference>
<evidence type="ECO:0000256" key="8">
    <source>
        <dbReference type="ARBA" id="ARBA00022840"/>
    </source>
</evidence>
<dbReference type="SUPFAM" id="SSF52540">
    <property type="entry name" value="P-loop containing nucleoside triphosphate hydrolases"/>
    <property type="match status" value="1"/>
</dbReference>
<dbReference type="PROSITE" id="PS51643">
    <property type="entry name" value="HD_CAS3"/>
    <property type="match status" value="1"/>
</dbReference>
<dbReference type="AlphaFoldDB" id="A0A4R2RH31"/>
<dbReference type="RefSeq" id="WP_131920253.1">
    <property type="nucleotide sequence ID" value="NZ_JAOQNU010000027.1"/>
</dbReference>
<feature type="domain" description="HD Cas3-type" evidence="12">
    <location>
        <begin position="573"/>
        <end position="820"/>
    </location>
</feature>
<gene>
    <name evidence="13" type="ORF">EDD73_12610</name>
</gene>
<evidence type="ECO:0000256" key="2">
    <source>
        <dbReference type="ARBA" id="ARBA00009046"/>
    </source>
</evidence>
<name>A0A4R2RH31_9FIRM</name>
<dbReference type="InterPro" id="IPR001650">
    <property type="entry name" value="Helicase_C-like"/>
</dbReference>
<dbReference type="InterPro" id="IPR038257">
    <property type="entry name" value="CRISPR-assoc_Cas3_HD_sf"/>
</dbReference>
<evidence type="ECO:0000256" key="6">
    <source>
        <dbReference type="ARBA" id="ARBA00022801"/>
    </source>
</evidence>
<keyword evidence="5" id="KW-0547">Nucleotide-binding</keyword>
<dbReference type="GO" id="GO:0004518">
    <property type="term" value="F:nuclease activity"/>
    <property type="evidence" value="ECO:0007669"/>
    <property type="project" value="UniProtKB-KW"/>
</dbReference>
<evidence type="ECO:0000256" key="9">
    <source>
        <dbReference type="ARBA" id="ARBA00023118"/>
    </source>
</evidence>
<feature type="domain" description="Helicase ATP-binding" evidence="11">
    <location>
        <begin position="25"/>
        <end position="205"/>
    </location>
</feature>
<dbReference type="PROSITE" id="PS51192">
    <property type="entry name" value="HELICASE_ATP_BIND_1"/>
    <property type="match status" value="1"/>
</dbReference>
<comment type="similarity">
    <text evidence="1">In the N-terminal section; belongs to the CRISPR-associated nuclease Cas3-HD family.</text>
</comment>
<dbReference type="GO" id="GO:0016787">
    <property type="term" value="F:hydrolase activity"/>
    <property type="evidence" value="ECO:0007669"/>
    <property type="project" value="UniProtKB-KW"/>
</dbReference>
<organism evidence="13 14">
    <name type="scientific">Heliophilum fasciatum</name>
    <dbReference type="NCBI Taxonomy" id="35700"/>
    <lineage>
        <taxon>Bacteria</taxon>
        <taxon>Bacillati</taxon>
        <taxon>Bacillota</taxon>
        <taxon>Clostridia</taxon>
        <taxon>Eubacteriales</taxon>
        <taxon>Heliobacteriaceae</taxon>
        <taxon>Heliophilum</taxon>
    </lineage>
</organism>
<dbReference type="EMBL" id="SLXT01000026">
    <property type="protein sequence ID" value="TCP61739.1"/>
    <property type="molecule type" value="Genomic_DNA"/>
</dbReference>
<dbReference type="InterPro" id="IPR006474">
    <property type="entry name" value="Helicase_Cas3_CRISPR-ass_core"/>
</dbReference>
<evidence type="ECO:0000256" key="10">
    <source>
        <dbReference type="ARBA" id="ARBA00038437"/>
    </source>
</evidence>
<keyword evidence="3" id="KW-0540">Nuclease</keyword>
<reference evidence="13 14" key="1">
    <citation type="submission" date="2019-03" db="EMBL/GenBank/DDBJ databases">
        <title>Genomic Encyclopedia of Type Strains, Phase IV (KMG-IV): sequencing the most valuable type-strain genomes for metagenomic binning, comparative biology and taxonomic classification.</title>
        <authorList>
            <person name="Goeker M."/>
        </authorList>
    </citation>
    <scope>NUCLEOTIDE SEQUENCE [LARGE SCALE GENOMIC DNA]</scope>
    <source>
        <strain evidence="13 14">DSM 11170</strain>
    </source>
</reference>
<dbReference type="InterPro" id="IPR027417">
    <property type="entry name" value="P-loop_NTPase"/>
</dbReference>